<dbReference type="SMART" id="SM00530">
    <property type="entry name" value="HTH_XRE"/>
    <property type="match status" value="1"/>
</dbReference>
<dbReference type="Pfam" id="PF01381">
    <property type="entry name" value="HTH_3"/>
    <property type="match status" value="1"/>
</dbReference>
<comment type="caution">
    <text evidence="3">The sequence shown here is derived from an EMBL/GenBank/DDBJ whole genome shotgun (WGS) entry which is preliminary data.</text>
</comment>
<evidence type="ECO:0000313" key="3">
    <source>
        <dbReference type="EMBL" id="MDE1477849.1"/>
    </source>
</evidence>
<dbReference type="RefSeq" id="WP_274712028.1">
    <property type="nucleotide sequence ID" value="NZ_JAILSN010000022.1"/>
</dbReference>
<reference evidence="3" key="2">
    <citation type="journal article" date="2022" name="J. Evol. Biol.">
        <title>Pre- and post-association barriers to host switching in sympatric mutualists.</title>
        <authorList>
            <person name="Dinges Z.M."/>
            <person name="Phillips R.K."/>
            <person name="Lively C.M."/>
            <person name="Bashey F."/>
        </authorList>
    </citation>
    <scope>NUCLEOTIDE SEQUENCE</scope>
    <source>
        <strain evidence="3">MC_266_E_2016</strain>
    </source>
</reference>
<dbReference type="Gene3D" id="1.10.260.40">
    <property type="entry name" value="lambda repressor-like DNA-binding domains"/>
    <property type="match status" value="1"/>
</dbReference>
<name>A0AAJ1MY68_XENBV</name>
<evidence type="ECO:0000259" key="2">
    <source>
        <dbReference type="PROSITE" id="PS50943"/>
    </source>
</evidence>
<dbReference type="Proteomes" id="UP001222434">
    <property type="component" value="Unassembled WGS sequence"/>
</dbReference>
<dbReference type="PANTHER" id="PTHR46797">
    <property type="entry name" value="HTH-TYPE TRANSCRIPTIONAL REGULATOR"/>
    <property type="match status" value="1"/>
</dbReference>
<evidence type="ECO:0000256" key="1">
    <source>
        <dbReference type="ARBA" id="ARBA00023125"/>
    </source>
</evidence>
<dbReference type="InterPro" id="IPR010982">
    <property type="entry name" value="Lambda_DNA-bd_dom_sf"/>
</dbReference>
<dbReference type="GO" id="GO:0003700">
    <property type="term" value="F:DNA-binding transcription factor activity"/>
    <property type="evidence" value="ECO:0007669"/>
    <property type="project" value="TreeGrafter"/>
</dbReference>
<dbReference type="PANTHER" id="PTHR46797:SF1">
    <property type="entry name" value="METHYLPHOSPHONATE SYNTHASE"/>
    <property type="match status" value="1"/>
</dbReference>
<dbReference type="CDD" id="cd00093">
    <property type="entry name" value="HTH_XRE"/>
    <property type="match status" value="1"/>
</dbReference>
<dbReference type="SUPFAM" id="SSF51182">
    <property type="entry name" value="RmlC-like cupins"/>
    <property type="match status" value="1"/>
</dbReference>
<evidence type="ECO:0000313" key="4">
    <source>
        <dbReference type="Proteomes" id="UP001222434"/>
    </source>
</evidence>
<sequence>MNNAQQQDRVKKNCIDIGNKVKRLRLARNISLNELSKLSGVSKAALSQLESGNSNPRIDTLDAIAIALRLPLGDLFGSNNERYPYLEKNIPMEETYSQVMKFRIGLGSVAEIWHLQMNPGVIISSPAHTVGTHEHIMVHDGVLMLRLSSDESVILNPGDFYAFSGDVIHSYICIDVAVSATVVMSYSIQG</sequence>
<dbReference type="GO" id="GO:0003677">
    <property type="term" value="F:DNA binding"/>
    <property type="evidence" value="ECO:0007669"/>
    <property type="project" value="UniProtKB-KW"/>
</dbReference>
<keyword evidence="1" id="KW-0238">DNA-binding</keyword>
<dbReference type="EMBL" id="JAILSO010000015">
    <property type="protein sequence ID" value="MDE1477849.1"/>
    <property type="molecule type" value="Genomic_DNA"/>
</dbReference>
<dbReference type="AlphaFoldDB" id="A0AAJ1MY68"/>
<accession>A0AAJ1MY68</accession>
<proteinExistence type="predicted"/>
<dbReference type="SUPFAM" id="SSF47413">
    <property type="entry name" value="lambda repressor-like DNA-binding domains"/>
    <property type="match status" value="1"/>
</dbReference>
<dbReference type="InterPro" id="IPR014710">
    <property type="entry name" value="RmlC-like_jellyroll"/>
</dbReference>
<dbReference type="Gene3D" id="2.60.120.10">
    <property type="entry name" value="Jelly Rolls"/>
    <property type="match status" value="1"/>
</dbReference>
<protein>
    <submittedName>
        <fullName evidence="3">XRE family transcriptional regulator</fullName>
    </submittedName>
</protein>
<organism evidence="3 4">
    <name type="scientific">Xenorhabdus bovienii</name>
    <name type="common">Xenorhabdus nematophila subsp. bovienii</name>
    <dbReference type="NCBI Taxonomy" id="40576"/>
    <lineage>
        <taxon>Bacteria</taxon>
        <taxon>Pseudomonadati</taxon>
        <taxon>Pseudomonadota</taxon>
        <taxon>Gammaproteobacteria</taxon>
        <taxon>Enterobacterales</taxon>
        <taxon>Morganellaceae</taxon>
        <taxon>Xenorhabdus</taxon>
    </lineage>
</organism>
<dbReference type="GO" id="GO:0005829">
    <property type="term" value="C:cytosol"/>
    <property type="evidence" value="ECO:0007669"/>
    <property type="project" value="TreeGrafter"/>
</dbReference>
<dbReference type="InterPro" id="IPR001387">
    <property type="entry name" value="Cro/C1-type_HTH"/>
</dbReference>
<dbReference type="InterPro" id="IPR011051">
    <property type="entry name" value="RmlC_Cupin_sf"/>
</dbReference>
<dbReference type="PROSITE" id="PS50943">
    <property type="entry name" value="HTH_CROC1"/>
    <property type="match status" value="1"/>
</dbReference>
<dbReference type="InterPro" id="IPR050807">
    <property type="entry name" value="TransReg_Diox_bact_type"/>
</dbReference>
<reference evidence="3" key="1">
    <citation type="submission" date="2021-08" db="EMBL/GenBank/DDBJ databases">
        <authorList>
            <person name="Papudeshi B."/>
            <person name="Bashey-Visser F."/>
        </authorList>
    </citation>
    <scope>NUCLEOTIDE SEQUENCE</scope>
    <source>
        <strain evidence="3">MC_266_E_2016</strain>
    </source>
</reference>
<feature type="domain" description="HTH cro/C1-type" evidence="2">
    <location>
        <begin position="21"/>
        <end position="75"/>
    </location>
</feature>
<gene>
    <name evidence="3" type="ORF">KKJ01_06235</name>
</gene>